<accession>A0ABW3BUK3</accession>
<organism evidence="1 2">
    <name type="scientific">Mariniflexile aquimaris</name>
    <dbReference type="NCBI Taxonomy" id="881009"/>
    <lineage>
        <taxon>Bacteria</taxon>
        <taxon>Pseudomonadati</taxon>
        <taxon>Bacteroidota</taxon>
        <taxon>Flavobacteriia</taxon>
        <taxon>Flavobacteriales</taxon>
        <taxon>Flavobacteriaceae</taxon>
        <taxon>Mariniflexile</taxon>
    </lineage>
</organism>
<sequence length="68" mass="7890">MESILSLALFNLAVLLFAFITKRGLYTMTPEKQWSKNTNEFDKNFKSIEDIDISNYKLGSGYVYDNKN</sequence>
<reference evidence="2" key="1">
    <citation type="journal article" date="2019" name="Int. J. Syst. Evol. Microbiol.">
        <title>The Global Catalogue of Microorganisms (GCM) 10K type strain sequencing project: providing services to taxonomists for standard genome sequencing and annotation.</title>
        <authorList>
            <consortium name="The Broad Institute Genomics Platform"/>
            <consortium name="The Broad Institute Genome Sequencing Center for Infectious Disease"/>
            <person name="Wu L."/>
            <person name="Ma J."/>
        </authorList>
    </citation>
    <scope>NUCLEOTIDE SEQUENCE [LARGE SCALE GENOMIC DNA]</scope>
    <source>
        <strain evidence="2">CCUG 60529</strain>
    </source>
</reference>
<dbReference type="RefSeq" id="WP_379942331.1">
    <property type="nucleotide sequence ID" value="NZ_JBHTIB010000012.1"/>
</dbReference>
<dbReference type="EMBL" id="JBHTIB010000012">
    <property type="protein sequence ID" value="MFD0836357.1"/>
    <property type="molecule type" value="Genomic_DNA"/>
</dbReference>
<protein>
    <submittedName>
        <fullName evidence="1">Uncharacterized protein</fullName>
    </submittedName>
</protein>
<gene>
    <name evidence="1" type="ORF">ACFQ0I_11305</name>
</gene>
<evidence type="ECO:0000313" key="2">
    <source>
        <dbReference type="Proteomes" id="UP001597011"/>
    </source>
</evidence>
<proteinExistence type="predicted"/>
<dbReference type="Proteomes" id="UP001597011">
    <property type="component" value="Unassembled WGS sequence"/>
</dbReference>
<name>A0ABW3BUK3_9FLAO</name>
<evidence type="ECO:0000313" key="1">
    <source>
        <dbReference type="EMBL" id="MFD0836357.1"/>
    </source>
</evidence>
<keyword evidence="2" id="KW-1185">Reference proteome</keyword>
<comment type="caution">
    <text evidence="1">The sequence shown here is derived from an EMBL/GenBank/DDBJ whole genome shotgun (WGS) entry which is preliminary data.</text>
</comment>